<dbReference type="AlphaFoldDB" id="A0A9X9PXS7"/>
<proteinExistence type="predicted"/>
<protein>
    <submittedName>
        <fullName evidence="1">Uncharacterized protein</fullName>
    </submittedName>
</protein>
<gene>
    <name evidence="1" type="ORF">BN2614_LOCUS5</name>
</gene>
<keyword evidence="2" id="KW-1185">Reference proteome</keyword>
<evidence type="ECO:0000313" key="2">
    <source>
        <dbReference type="Proteomes" id="UP000269945"/>
    </source>
</evidence>
<organism evidence="1 2">
    <name type="scientific">Gulo gulo</name>
    <name type="common">Wolverine</name>
    <name type="synonym">Gluton</name>
    <dbReference type="NCBI Taxonomy" id="48420"/>
    <lineage>
        <taxon>Eukaryota</taxon>
        <taxon>Metazoa</taxon>
        <taxon>Chordata</taxon>
        <taxon>Craniata</taxon>
        <taxon>Vertebrata</taxon>
        <taxon>Euteleostomi</taxon>
        <taxon>Mammalia</taxon>
        <taxon>Eutheria</taxon>
        <taxon>Laurasiatheria</taxon>
        <taxon>Carnivora</taxon>
        <taxon>Caniformia</taxon>
        <taxon>Musteloidea</taxon>
        <taxon>Mustelidae</taxon>
        <taxon>Guloninae</taxon>
        <taxon>Gulo</taxon>
    </lineage>
</organism>
<dbReference type="Proteomes" id="UP000269945">
    <property type="component" value="Unassembled WGS sequence"/>
</dbReference>
<sequence>MHTLNQLLQSRKRLRTAFVLLSIRL</sequence>
<comment type="caution">
    <text evidence="1">The sequence shown here is derived from an EMBL/GenBank/DDBJ whole genome shotgun (WGS) entry which is preliminary data.</text>
</comment>
<name>A0A9X9PXS7_GULGU</name>
<reference evidence="1 2" key="1">
    <citation type="submission" date="2018-10" db="EMBL/GenBank/DDBJ databases">
        <authorList>
            <person name="Ekblom R."/>
            <person name="Jareborg N."/>
        </authorList>
    </citation>
    <scope>NUCLEOTIDE SEQUENCE [LARGE SCALE GENOMIC DNA]</scope>
    <source>
        <tissue evidence="1">Muscle</tissue>
    </source>
</reference>
<accession>A0A9X9PXS7</accession>
<dbReference type="EMBL" id="CYRY02007732">
    <property type="protein sequence ID" value="VCW76677.1"/>
    <property type="molecule type" value="Genomic_DNA"/>
</dbReference>
<evidence type="ECO:0000313" key="1">
    <source>
        <dbReference type="EMBL" id="VCW76677.1"/>
    </source>
</evidence>